<gene>
    <name evidence="2" type="ORF">FK530_14440</name>
</gene>
<dbReference type="AlphaFoldDB" id="A0A5C5RYU3"/>
<organism evidence="2 3">
    <name type="scientific">Tsukamurella conjunctivitidis</name>
    <dbReference type="NCBI Taxonomy" id="2592068"/>
    <lineage>
        <taxon>Bacteria</taxon>
        <taxon>Bacillati</taxon>
        <taxon>Actinomycetota</taxon>
        <taxon>Actinomycetes</taxon>
        <taxon>Mycobacteriales</taxon>
        <taxon>Tsukamurellaceae</taxon>
        <taxon>Tsukamurella</taxon>
    </lineage>
</organism>
<keyword evidence="1" id="KW-1133">Transmembrane helix</keyword>
<evidence type="ECO:0000256" key="1">
    <source>
        <dbReference type="SAM" id="Phobius"/>
    </source>
</evidence>
<proteinExistence type="predicted"/>
<reference evidence="2 3" key="1">
    <citation type="submission" date="2019-06" db="EMBL/GenBank/DDBJ databases">
        <title>Tsukamurella conjunctivitidis sp. nov., Tsukamurella assacharolytica sp. nov. and Tsukamurella sputae sp. nov. isolated from patients with conjunctivitis, bacteraemia (lymphoma) and respiratory infection (sputum) in Hong Kong.</title>
        <authorList>
            <person name="Teng J.L.L."/>
            <person name="Lee H.H."/>
            <person name="Fong J.Y.H."/>
            <person name="Fok K.M.N."/>
            <person name="Lau S.K.P."/>
            <person name="Woo P.C.Y."/>
        </authorList>
    </citation>
    <scope>NUCLEOTIDE SEQUENCE [LARGE SCALE GENOMIC DNA]</scope>
    <source>
        <strain evidence="2 3">HKU72</strain>
    </source>
</reference>
<comment type="caution">
    <text evidence="2">The sequence shown here is derived from an EMBL/GenBank/DDBJ whole genome shotgun (WGS) entry which is preliminary data.</text>
</comment>
<evidence type="ECO:0000313" key="2">
    <source>
        <dbReference type="EMBL" id="TWS28269.1"/>
    </source>
</evidence>
<evidence type="ECO:0000313" key="3">
    <source>
        <dbReference type="Proteomes" id="UP000319375"/>
    </source>
</evidence>
<keyword evidence="3" id="KW-1185">Reference proteome</keyword>
<feature type="transmembrane region" description="Helical" evidence="1">
    <location>
        <begin position="59"/>
        <end position="81"/>
    </location>
</feature>
<dbReference type="Proteomes" id="UP000319375">
    <property type="component" value="Unassembled WGS sequence"/>
</dbReference>
<keyword evidence="1" id="KW-0812">Transmembrane</keyword>
<dbReference type="OrthoDB" id="5111891at2"/>
<dbReference type="RefSeq" id="WP_146487731.1">
    <property type="nucleotide sequence ID" value="NZ_VIGX01000007.1"/>
</dbReference>
<dbReference type="EMBL" id="VIGX01000007">
    <property type="protein sequence ID" value="TWS28269.1"/>
    <property type="molecule type" value="Genomic_DNA"/>
</dbReference>
<name>A0A5C5RYU3_9ACTN</name>
<accession>A0A5C5RYU3</accession>
<keyword evidence="1" id="KW-0472">Membrane</keyword>
<protein>
    <submittedName>
        <fullName evidence="2">Uncharacterized protein</fullName>
    </submittedName>
</protein>
<sequence>MDPYTPPGSPGMPEPVLVSIGDIHCTRSDVITPAGTFPIAGSQWTVTDHSVTTRAIPTWAIVLAIVGAFVVCLFSLFFLLVKEDRTQGFVQVTVIGPEGRSFTTSVPVYSFAAVQDTFNRVTYARNLAIGM</sequence>